<proteinExistence type="predicted"/>
<gene>
    <name evidence="2" type="primary">LOC114077619</name>
</gene>
<dbReference type="Pfam" id="PF14223">
    <property type="entry name" value="Retrotran_gag_2"/>
    <property type="match status" value="1"/>
</dbReference>
<keyword evidence="1" id="KW-1185">Reference proteome</keyword>
<reference evidence="1" key="1">
    <citation type="journal article" date="2014" name="Nat. Genet.">
        <title>The genome of the stress-tolerant wild tomato species Solanum pennellii.</title>
        <authorList>
            <person name="Bolger A."/>
            <person name="Scossa F."/>
            <person name="Bolger M.E."/>
            <person name="Lanz C."/>
            <person name="Maumus F."/>
            <person name="Tohge T."/>
            <person name="Quesneville H."/>
            <person name="Alseekh S."/>
            <person name="Sorensen I."/>
            <person name="Lichtenstein G."/>
            <person name="Fich E.A."/>
            <person name="Conte M."/>
            <person name="Keller H."/>
            <person name="Schneeberger K."/>
            <person name="Schwacke R."/>
            <person name="Ofner I."/>
            <person name="Vrebalov J."/>
            <person name="Xu Y."/>
            <person name="Osorio S."/>
            <person name="Aflitos S.A."/>
            <person name="Schijlen E."/>
            <person name="Jimenez-Gomez J.M."/>
            <person name="Ryngajllo M."/>
            <person name="Kimura S."/>
            <person name="Kumar R."/>
            <person name="Koenig D."/>
            <person name="Headland L.R."/>
            <person name="Maloof J.N."/>
            <person name="Sinha N."/>
            <person name="van Ham R.C."/>
            <person name="Lankhorst R.K."/>
            <person name="Mao L."/>
            <person name="Vogel A."/>
            <person name="Arsova B."/>
            <person name="Panstruga R."/>
            <person name="Fei Z."/>
            <person name="Rose J.K."/>
            <person name="Zamir D."/>
            <person name="Carrari F."/>
            <person name="Giovannoni J.J."/>
            <person name="Weigel D."/>
            <person name="Usadel B."/>
            <person name="Fernie A.R."/>
        </authorList>
    </citation>
    <scope>NUCLEOTIDE SEQUENCE [LARGE SCALE GENOMIC DNA]</scope>
    <source>
        <strain evidence="1">cv. LA0716</strain>
    </source>
</reference>
<dbReference type="GeneID" id="114077619"/>
<dbReference type="PANTHER" id="PTHR34676">
    <property type="entry name" value="DUF4219 DOMAIN-CONTAINING PROTEIN-RELATED"/>
    <property type="match status" value="1"/>
</dbReference>
<sequence>MTDHLLGENPDLWGVMLDGPTIPMKNGIDGTTQVPKDRKEWNAADKLAIQNNAKAKKILICGIGPDEYNRISSCQDEKAIWETLQTAHEGTTQVKKSKIDNLNRQYELFRMTEGETIQEMHTRFTAIINEIYSLGEIIPNGKAVRKLLSVLPESWESKVEAITEAQKKRNSSEKEKEIKNDKYIPTNRRMTNQEADLSTRRAFAAMGDLSEEEFEDGGFKNQSLLAIEQSNKYDFLALIAETDSEDDEEDDKQSKLEIRLILENMMMQHSHKGLEYEELEKNQLKHGLIETS</sequence>
<evidence type="ECO:0000313" key="2">
    <source>
        <dbReference type="RefSeq" id="XP_027773725.1"/>
    </source>
</evidence>
<dbReference type="RefSeq" id="XP_027773725.1">
    <property type="nucleotide sequence ID" value="XM_027917924.1"/>
</dbReference>
<reference evidence="2" key="2">
    <citation type="submission" date="2025-08" db="UniProtKB">
        <authorList>
            <consortium name="RefSeq"/>
        </authorList>
    </citation>
    <scope>IDENTIFICATION</scope>
</reference>
<dbReference type="Proteomes" id="UP000694930">
    <property type="component" value="Chromosome 6"/>
</dbReference>
<organism evidence="1 2">
    <name type="scientific">Solanum pennellii</name>
    <name type="common">Tomato</name>
    <name type="synonym">Lycopersicon pennellii</name>
    <dbReference type="NCBI Taxonomy" id="28526"/>
    <lineage>
        <taxon>Eukaryota</taxon>
        <taxon>Viridiplantae</taxon>
        <taxon>Streptophyta</taxon>
        <taxon>Embryophyta</taxon>
        <taxon>Tracheophyta</taxon>
        <taxon>Spermatophyta</taxon>
        <taxon>Magnoliopsida</taxon>
        <taxon>eudicotyledons</taxon>
        <taxon>Gunneridae</taxon>
        <taxon>Pentapetalae</taxon>
        <taxon>asterids</taxon>
        <taxon>lamiids</taxon>
        <taxon>Solanales</taxon>
        <taxon>Solanaceae</taxon>
        <taxon>Solanoideae</taxon>
        <taxon>Solaneae</taxon>
        <taxon>Solanum</taxon>
        <taxon>Solanum subgen. Lycopersicon</taxon>
    </lineage>
</organism>
<accession>A0ABM1VDA7</accession>
<name>A0ABM1VDA7_SOLPN</name>
<protein>
    <submittedName>
        <fullName evidence="2">Uncharacterized protein LOC114077619</fullName>
    </submittedName>
</protein>
<dbReference type="PANTHER" id="PTHR34676:SF8">
    <property type="entry name" value="TRANSMEMBRANE PROTEIN"/>
    <property type="match status" value="1"/>
</dbReference>
<evidence type="ECO:0000313" key="1">
    <source>
        <dbReference type="Proteomes" id="UP000694930"/>
    </source>
</evidence>